<dbReference type="PANTHER" id="PTHR42924:SF3">
    <property type="entry name" value="POLYMERASE_HISTIDINOL PHOSPHATASE N-TERMINAL DOMAIN-CONTAINING PROTEIN"/>
    <property type="match status" value="1"/>
</dbReference>
<dbReference type="SUPFAM" id="SSF89550">
    <property type="entry name" value="PHP domain-like"/>
    <property type="match status" value="1"/>
</dbReference>
<dbReference type="InterPro" id="IPR004013">
    <property type="entry name" value="PHP_dom"/>
</dbReference>
<dbReference type="CDD" id="cd07432">
    <property type="entry name" value="PHP_HisPPase"/>
    <property type="match status" value="1"/>
</dbReference>
<dbReference type="GO" id="GO:0004534">
    <property type="term" value="F:5'-3' RNA exonuclease activity"/>
    <property type="evidence" value="ECO:0007669"/>
    <property type="project" value="TreeGrafter"/>
</dbReference>
<accession>A0A7G9YRR9</accession>
<dbReference type="GO" id="GO:0035312">
    <property type="term" value="F:5'-3' DNA exonuclease activity"/>
    <property type="evidence" value="ECO:0007669"/>
    <property type="project" value="TreeGrafter"/>
</dbReference>
<dbReference type="InterPro" id="IPR003141">
    <property type="entry name" value="Pol/His_phosphatase_N"/>
</dbReference>
<dbReference type="EMBL" id="MT631448">
    <property type="protein sequence ID" value="QNO50703.1"/>
    <property type="molecule type" value="Genomic_DNA"/>
</dbReference>
<name>A0A7G9YRR9_9EURY</name>
<dbReference type="InterPro" id="IPR052018">
    <property type="entry name" value="PHP_domain"/>
</dbReference>
<organism evidence="2">
    <name type="scientific">Candidatus Methanogaster sp. ANME-2c ERB4</name>
    <dbReference type="NCBI Taxonomy" id="2759911"/>
    <lineage>
        <taxon>Archaea</taxon>
        <taxon>Methanobacteriati</taxon>
        <taxon>Methanobacteriota</taxon>
        <taxon>Stenosarchaea group</taxon>
        <taxon>Methanomicrobia</taxon>
        <taxon>Methanosarcinales</taxon>
        <taxon>ANME-2 cluster</taxon>
        <taxon>Candidatus Methanogasteraceae</taxon>
        <taxon>Candidatus Methanogaster</taxon>
    </lineage>
</organism>
<sequence>MKFDLHIHSKYSYDSLLRPDTIIKVAKKKGLDGVAVTDHNTIRGGVEVSMVNKDDDFVVIVGSEIKTEYGDVIGIFLTDEIRSQVFADVVDEIRNQGGLTVLAHPFRKGIVFPRDLLGHVDLIEGFNARSPKNLNQKAIELARDCRIPVTAGSDAHLGFEIGMGRTVTRTLTRDEVRCALENGETQIEGKESSYYLVHGLSVGTEIMVSGYTVLKGALHHTL</sequence>
<dbReference type="AlphaFoldDB" id="A0A7G9YRR9"/>
<protein>
    <recommendedName>
        <fullName evidence="1">Polymerase/histidinol phosphatase N-terminal domain-containing protein</fullName>
    </recommendedName>
</protein>
<evidence type="ECO:0000313" key="2">
    <source>
        <dbReference type="EMBL" id="QNO50703.1"/>
    </source>
</evidence>
<dbReference type="Pfam" id="PF13263">
    <property type="entry name" value="PHP_C"/>
    <property type="match status" value="1"/>
</dbReference>
<dbReference type="NCBIfam" id="NF038032">
    <property type="entry name" value="CehA_McbA_metalo"/>
    <property type="match status" value="1"/>
</dbReference>
<reference evidence="2" key="1">
    <citation type="submission" date="2020-06" db="EMBL/GenBank/DDBJ databases">
        <title>Unique genomic features of the anaerobic methanotrophic archaea.</title>
        <authorList>
            <person name="Chadwick G.L."/>
            <person name="Skennerton C.T."/>
            <person name="Laso-Perez R."/>
            <person name="Leu A.O."/>
            <person name="Speth D.R."/>
            <person name="Yu H."/>
            <person name="Morgan-Lang C."/>
            <person name="Hatzenpichler R."/>
            <person name="Goudeau D."/>
            <person name="Malmstrom R."/>
            <person name="Brazelton W.J."/>
            <person name="Woyke T."/>
            <person name="Hallam S.J."/>
            <person name="Tyson G.W."/>
            <person name="Wegener G."/>
            <person name="Boetius A."/>
            <person name="Orphan V."/>
        </authorList>
    </citation>
    <scope>NUCLEOTIDE SEQUENCE</scope>
</reference>
<dbReference type="Pfam" id="PF02811">
    <property type="entry name" value="PHP"/>
    <property type="match status" value="1"/>
</dbReference>
<dbReference type="Gene3D" id="3.20.20.140">
    <property type="entry name" value="Metal-dependent hydrolases"/>
    <property type="match status" value="1"/>
</dbReference>
<dbReference type="SMART" id="SM00481">
    <property type="entry name" value="POLIIIAc"/>
    <property type="match status" value="1"/>
</dbReference>
<dbReference type="PANTHER" id="PTHR42924">
    <property type="entry name" value="EXONUCLEASE"/>
    <property type="match status" value="1"/>
</dbReference>
<proteinExistence type="predicted"/>
<dbReference type="InterPro" id="IPR016195">
    <property type="entry name" value="Pol/histidinol_Pase-like"/>
</dbReference>
<feature type="domain" description="Polymerase/histidinol phosphatase N-terminal" evidence="1">
    <location>
        <begin position="3"/>
        <end position="69"/>
    </location>
</feature>
<evidence type="ECO:0000259" key="1">
    <source>
        <dbReference type="SMART" id="SM00481"/>
    </source>
</evidence>
<gene>
    <name evidence="2" type="ORF">HLBKPKBF_00021</name>
</gene>